<dbReference type="Pfam" id="PF12728">
    <property type="entry name" value="HTH_17"/>
    <property type="match status" value="1"/>
</dbReference>
<dbReference type="InterPro" id="IPR041657">
    <property type="entry name" value="HTH_17"/>
</dbReference>
<protein>
    <submittedName>
        <fullName evidence="2">Helix-turn-helix domain-containing protein</fullName>
    </submittedName>
</protein>
<accession>A0A4S8QAA0</accession>
<dbReference type="EMBL" id="STGY01000047">
    <property type="protein sequence ID" value="THV41258.1"/>
    <property type="molecule type" value="Genomic_DNA"/>
</dbReference>
<dbReference type="OrthoDB" id="4330189at2"/>
<organism evidence="2 3">
    <name type="scientific">Glycomyces buryatensis</name>
    <dbReference type="NCBI Taxonomy" id="2570927"/>
    <lineage>
        <taxon>Bacteria</taxon>
        <taxon>Bacillati</taxon>
        <taxon>Actinomycetota</taxon>
        <taxon>Actinomycetes</taxon>
        <taxon>Glycomycetales</taxon>
        <taxon>Glycomycetaceae</taxon>
        <taxon>Glycomyces</taxon>
    </lineage>
</organism>
<name>A0A4S8QAA0_9ACTN</name>
<reference evidence="2 3" key="2">
    <citation type="submission" date="2019-05" db="EMBL/GenBank/DDBJ databases">
        <title>Glycomyces buryatensis sp. nov.</title>
        <authorList>
            <person name="Nikitina E."/>
        </authorList>
    </citation>
    <scope>NUCLEOTIDE SEQUENCE [LARGE SCALE GENOMIC DNA]</scope>
    <source>
        <strain evidence="2 3">18</strain>
    </source>
</reference>
<gene>
    <name evidence="2" type="ORF">FAB82_12610</name>
</gene>
<dbReference type="AlphaFoldDB" id="A0A4S8QAA0"/>
<dbReference type="SUPFAM" id="SSF46955">
    <property type="entry name" value="Putative DNA-binding domain"/>
    <property type="match status" value="1"/>
</dbReference>
<reference evidence="3" key="1">
    <citation type="submission" date="2019-04" db="EMBL/GenBank/DDBJ databases">
        <title>Nocardioides xinjiangensis sp. nov.</title>
        <authorList>
            <person name="Liu S."/>
        </authorList>
    </citation>
    <scope>NUCLEOTIDE SEQUENCE [LARGE SCALE GENOMIC DNA]</scope>
    <source>
        <strain evidence="3">18</strain>
    </source>
</reference>
<keyword evidence="3" id="KW-1185">Reference proteome</keyword>
<evidence type="ECO:0000313" key="2">
    <source>
        <dbReference type="EMBL" id="THV41258.1"/>
    </source>
</evidence>
<evidence type="ECO:0000313" key="3">
    <source>
        <dbReference type="Proteomes" id="UP000308760"/>
    </source>
</evidence>
<sequence>MTHPTSRDIAARRRNARQANYRSRLLGVAEMLDILGVSRSTWQEWRAYGKTPRCYKLPNGRVVCREDEFDRWLESLLDNTEVYA</sequence>
<evidence type="ECO:0000259" key="1">
    <source>
        <dbReference type="Pfam" id="PF12728"/>
    </source>
</evidence>
<dbReference type="Proteomes" id="UP000308760">
    <property type="component" value="Unassembled WGS sequence"/>
</dbReference>
<feature type="domain" description="Helix-turn-helix" evidence="1">
    <location>
        <begin position="25"/>
        <end position="75"/>
    </location>
</feature>
<proteinExistence type="predicted"/>
<dbReference type="RefSeq" id="WP_136534890.1">
    <property type="nucleotide sequence ID" value="NZ_STGY01000047.1"/>
</dbReference>
<comment type="caution">
    <text evidence="2">The sequence shown here is derived from an EMBL/GenBank/DDBJ whole genome shotgun (WGS) entry which is preliminary data.</text>
</comment>
<dbReference type="InterPro" id="IPR009061">
    <property type="entry name" value="DNA-bd_dom_put_sf"/>
</dbReference>